<dbReference type="InterPro" id="IPR050832">
    <property type="entry name" value="Bact_Acetyltransf"/>
</dbReference>
<feature type="domain" description="N-acetyltransferase" evidence="3">
    <location>
        <begin position="4"/>
        <end position="154"/>
    </location>
</feature>
<dbReference type="PANTHER" id="PTHR43877:SF1">
    <property type="entry name" value="ACETYLTRANSFERASE"/>
    <property type="match status" value="1"/>
</dbReference>
<keyword evidence="1" id="KW-0808">Transferase</keyword>
<sequence>MAEWRVREATAADAGELTRLRAVMFEGLGRDPDSGLPWRDAATASIAERLGGDLVAVLAEAPGPVAVGGAVAIVYDLLPSPSQERPRAAYVLSVATDPAWRRRGIASGCLRLLLDLLEERGVTRYGLNASEGGEGLYRSLGFAPAGNPFLELRR</sequence>
<dbReference type="EMBL" id="SGXD01000001">
    <property type="protein sequence ID" value="RZS91842.1"/>
    <property type="molecule type" value="Genomic_DNA"/>
</dbReference>
<dbReference type="PROSITE" id="PS51186">
    <property type="entry name" value="GNAT"/>
    <property type="match status" value="1"/>
</dbReference>
<evidence type="ECO:0000313" key="4">
    <source>
        <dbReference type="EMBL" id="RZS91842.1"/>
    </source>
</evidence>
<dbReference type="Pfam" id="PF00583">
    <property type="entry name" value="Acetyltransf_1"/>
    <property type="match status" value="1"/>
</dbReference>
<comment type="caution">
    <text evidence="4">The sequence shown here is derived from an EMBL/GenBank/DDBJ whole genome shotgun (WGS) entry which is preliminary data.</text>
</comment>
<reference evidence="4 5" key="1">
    <citation type="submission" date="2019-02" db="EMBL/GenBank/DDBJ databases">
        <title>Genomic Encyclopedia of Type Strains, Phase IV (KMG-IV): sequencing the most valuable type-strain genomes for metagenomic binning, comparative biology and taxonomic classification.</title>
        <authorList>
            <person name="Goeker M."/>
        </authorList>
    </citation>
    <scope>NUCLEOTIDE SEQUENCE [LARGE SCALE GENOMIC DNA]</scope>
    <source>
        <strain evidence="4 5">DSM 45622</strain>
    </source>
</reference>
<organism evidence="4 5">
    <name type="scientific">Motilibacter rhizosphaerae</name>
    <dbReference type="NCBI Taxonomy" id="598652"/>
    <lineage>
        <taxon>Bacteria</taxon>
        <taxon>Bacillati</taxon>
        <taxon>Actinomycetota</taxon>
        <taxon>Actinomycetes</taxon>
        <taxon>Motilibacterales</taxon>
        <taxon>Motilibacteraceae</taxon>
        <taxon>Motilibacter</taxon>
    </lineage>
</organism>
<dbReference type="InterPro" id="IPR016181">
    <property type="entry name" value="Acyl_CoA_acyltransferase"/>
</dbReference>
<evidence type="ECO:0000313" key="5">
    <source>
        <dbReference type="Proteomes" id="UP000293638"/>
    </source>
</evidence>
<dbReference type="PANTHER" id="PTHR43877">
    <property type="entry name" value="AMINOALKYLPHOSPHONATE N-ACETYLTRANSFERASE-RELATED-RELATED"/>
    <property type="match status" value="1"/>
</dbReference>
<keyword evidence="4" id="KW-0689">Ribosomal protein</keyword>
<protein>
    <submittedName>
        <fullName evidence="4">Ribosomal protein S18 acetylase RimI-like enzyme</fullName>
    </submittedName>
</protein>
<dbReference type="Proteomes" id="UP000293638">
    <property type="component" value="Unassembled WGS sequence"/>
</dbReference>
<dbReference type="InterPro" id="IPR000182">
    <property type="entry name" value="GNAT_dom"/>
</dbReference>
<dbReference type="GO" id="GO:0005840">
    <property type="term" value="C:ribosome"/>
    <property type="evidence" value="ECO:0007669"/>
    <property type="project" value="UniProtKB-KW"/>
</dbReference>
<evidence type="ECO:0000256" key="2">
    <source>
        <dbReference type="ARBA" id="ARBA00023315"/>
    </source>
</evidence>
<keyword evidence="2" id="KW-0012">Acyltransferase</keyword>
<gene>
    <name evidence="4" type="ORF">EV189_1094</name>
</gene>
<evidence type="ECO:0000259" key="3">
    <source>
        <dbReference type="PROSITE" id="PS51186"/>
    </source>
</evidence>
<accession>A0A4Q7NZH5</accession>
<dbReference type="RefSeq" id="WP_130491862.1">
    <property type="nucleotide sequence ID" value="NZ_SGXD01000001.1"/>
</dbReference>
<keyword evidence="5" id="KW-1185">Reference proteome</keyword>
<name>A0A4Q7NZH5_9ACTN</name>
<dbReference type="AlphaFoldDB" id="A0A4Q7NZH5"/>
<proteinExistence type="predicted"/>
<keyword evidence="4" id="KW-0687">Ribonucleoprotein</keyword>
<evidence type="ECO:0000256" key="1">
    <source>
        <dbReference type="ARBA" id="ARBA00022679"/>
    </source>
</evidence>
<dbReference type="SUPFAM" id="SSF55729">
    <property type="entry name" value="Acyl-CoA N-acyltransferases (Nat)"/>
    <property type="match status" value="1"/>
</dbReference>
<dbReference type="OrthoDB" id="1706016at2"/>
<dbReference type="Gene3D" id="3.40.630.30">
    <property type="match status" value="1"/>
</dbReference>
<dbReference type="GO" id="GO:0016747">
    <property type="term" value="F:acyltransferase activity, transferring groups other than amino-acyl groups"/>
    <property type="evidence" value="ECO:0007669"/>
    <property type="project" value="InterPro"/>
</dbReference>